<feature type="compositionally biased region" description="Basic and acidic residues" evidence="1">
    <location>
        <begin position="963"/>
        <end position="981"/>
    </location>
</feature>
<organism evidence="2 3">
    <name type="scientific">Sphagnurus paluster</name>
    <dbReference type="NCBI Taxonomy" id="117069"/>
    <lineage>
        <taxon>Eukaryota</taxon>
        <taxon>Fungi</taxon>
        <taxon>Dikarya</taxon>
        <taxon>Basidiomycota</taxon>
        <taxon>Agaricomycotina</taxon>
        <taxon>Agaricomycetes</taxon>
        <taxon>Agaricomycetidae</taxon>
        <taxon>Agaricales</taxon>
        <taxon>Tricholomatineae</taxon>
        <taxon>Lyophyllaceae</taxon>
        <taxon>Sphagnurus</taxon>
    </lineage>
</organism>
<name>A0A9P7FZX7_9AGAR</name>
<feature type="compositionally biased region" description="Basic and acidic residues" evidence="1">
    <location>
        <begin position="530"/>
        <end position="558"/>
    </location>
</feature>
<feature type="compositionally biased region" description="Polar residues" evidence="1">
    <location>
        <begin position="1162"/>
        <end position="1177"/>
    </location>
</feature>
<feature type="compositionally biased region" description="Low complexity" evidence="1">
    <location>
        <begin position="1198"/>
        <end position="1209"/>
    </location>
</feature>
<dbReference type="OrthoDB" id="3068743at2759"/>
<feature type="region of interest" description="Disordered" evidence="1">
    <location>
        <begin position="513"/>
        <end position="558"/>
    </location>
</feature>
<evidence type="ECO:0000313" key="3">
    <source>
        <dbReference type="Proteomes" id="UP000717328"/>
    </source>
</evidence>
<protein>
    <submittedName>
        <fullName evidence="2">Uncharacterized protein</fullName>
    </submittedName>
</protein>
<dbReference type="AlphaFoldDB" id="A0A9P7FZX7"/>
<feature type="compositionally biased region" description="Polar residues" evidence="1">
    <location>
        <begin position="868"/>
        <end position="881"/>
    </location>
</feature>
<dbReference type="Proteomes" id="UP000717328">
    <property type="component" value="Unassembled WGS sequence"/>
</dbReference>
<feature type="compositionally biased region" description="Polar residues" evidence="1">
    <location>
        <begin position="915"/>
        <end position="951"/>
    </location>
</feature>
<proteinExistence type="predicted"/>
<feature type="region of interest" description="Disordered" evidence="1">
    <location>
        <begin position="826"/>
        <end position="1246"/>
    </location>
</feature>
<reference evidence="2" key="2">
    <citation type="submission" date="2021-10" db="EMBL/GenBank/DDBJ databases">
        <title>Phylogenomics reveals ancestral predisposition of the termite-cultivated fungus Termitomyces towards a domesticated lifestyle.</title>
        <authorList>
            <person name="Auxier B."/>
            <person name="Grum-Grzhimaylo A."/>
            <person name="Cardenas M.E."/>
            <person name="Lodge J.D."/>
            <person name="Laessoe T."/>
            <person name="Pedersen O."/>
            <person name="Smith M.E."/>
            <person name="Kuyper T.W."/>
            <person name="Franco-Molano E.A."/>
            <person name="Baroni T.J."/>
            <person name="Aanen D.K."/>
        </authorList>
    </citation>
    <scope>NUCLEOTIDE SEQUENCE</scope>
    <source>
        <strain evidence="2">D49</strain>
    </source>
</reference>
<feature type="region of interest" description="Disordered" evidence="1">
    <location>
        <begin position="433"/>
        <end position="456"/>
    </location>
</feature>
<feature type="compositionally biased region" description="Basic and acidic residues" evidence="1">
    <location>
        <begin position="579"/>
        <end position="610"/>
    </location>
</feature>
<comment type="caution">
    <text evidence="2">The sequence shown here is derived from an EMBL/GenBank/DDBJ whole genome shotgun (WGS) entry which is preliminary data.</text>
</comment>
<feature type="compositionally biased region" description="Low complexity" evidence="1">
    <location>
        <begin position="1029"/>
        <end position="1045"/>
    </location>
</feature>
<feature type="region of interest" description="Disordered" evidence="1">
    <location>
        <begin position="579"/>
        <end position="738"/>
    </location>
</feature>
<feature type="compositionally biased region" description="Low complexity" evidence="1">
    <location>
        <begin position="638"/>
        <end position="653"/>
    </location>
</feature>
<accession>A0A9P7FZX7</accession>
<evidence type="ECO:0000313" key="2">
    <source>
        <dbReference type="EMBL" id="KAG5638320.1"/>
    </source>
</evidence>
<feature type="compositionally biased region" description="Basic and acidic residues" evidence="1">
    <location>
        <begin position="1074"/>
        <end position="1084"/>
    </location>
</feature>
<evidence type="ECO:0000256" key="1">
    <source>
        <dbReference type="SAM" id="MobiDB-lite"/>
    </source>
</evidence>
<keyword evidence="3" id="KW-1185">Reference proteome</keyword>
<sequence length="1246" mass="138099">MENEFLAQDQATSNEEAVHLPVPSTAVSIPPPPPFSQFRFKTIGQEPQLLKRISTPIANFQHYEPSSPSPSVFLDPQQPPLPASAFSRPSLLQSLTKATPSTDIMTPDIGDKTLENLSIQSYHPAGAQNTCRTGQLQAPDIAHLLPQQILPQNPGHPVSSQPMPNTLLQAAITLSSSSSALKESIPSAEIAPDAQNISRRSAHSGESSYVNLRALHTRLILSLSNLHPPNTTEALFLIQAANSQSTTALSAAHRSYALSQRSLASAREADTAAQECLAAAEKAKTHTIEAVSAMERLTSNTSDDGGDLGWKANLVQLQGDLQALGKWLGEREEEEALKRPEAAQFPQQSQLRGLTEAKTREVALPEDTLNNQPSLPPQTTIDIPSRHQQYRRYVEHEADAAMQTWCSEDGHVPNALVTTPMNALQTQHEPQIDEISPATIESSNTRSETSLQEGRPRLQAQYEGEMRKRELHEKKLEVARFQMMERERIEAQDHTKRLSDESRLKLKRDAVSCTNGITNEPPRPRAKSAAVEEAKRALEAHNREKERASVEQEQLEQAKRVETRRLLEQRKQRELAELKEKEAERAAELEREAETKEQELIAEQQRRRQEVMALKQRTTAQTAARINAERAREKEKISTAPSSSTSPVPTTSTRHSHSQPSFSGGVKLGLTPTKQSHHSTPPPSPTLVRSAATGLRAVKVKNNTSPQKPQAMPSDRPLRKPLSKISPTTTSPELRHHTPTFPEEVESFSAHSENPGNMYIIPPSQMPPASPEAQAANLRFVKSTIGVLWDTYLTPNIIKREPPPDDHPPTPNNVMVSQTDTVSHLIPKGRGAEPEPPNIHVPKNSLPPKPYPLPPRPKLAHHQKKDSVSSNQLPISPSTHNLIHPPMKAPSPLPAEVHSTSLAKKAYVKRPPPITSTLASSDASGSNKPLSSRTDRQSQSVHVRPSISSRTQVKKPTPVGASQKKDHRVDNARISDPKTFDDQSQIAPIIHANGGWDRPVTWMDDEGNGSMSRTEELTPPYPYRRGEHYSPAPQSPIPSYYPSSSLEWSPRARQSKTATPPPVPRSPILGKRRSREDTHEDGPPPRRQWQPNSDRELDTVYMKRPARLPPSREWSPSLERPAALQARIGHRDSEGYRGGQRYRPAYASDSYKRSPSRSSDPHQPSGNPSYSDQVYTSQDERLNLGRRQVTSSRDDVPSSRGRGNYASRGNRGRGGRGGSRTLNLEERIQKEPLLQRLQLKSPAPKY</sequence>
<feature type="compositionally biased region" description="Pro residues" evidence="1">
    <location>
        <begin position="834"/>
        <end position="857"/>
    </location>
</feature>
<gene>
    <name evidence="2" type="ORF">H0H81_000738</name>
</gene>
<feature type="compositionally biased region" description="Polar residues" evidence="1">
    <location>
        <begin position="439"/>
        <end position="452"/>
    </location>
</feature>
<feature type="compositionally biased region" description="Basic and acidic residues" evidence="1">
    <location>
        <begin position="627"/>
        <end position="637"/>
    </location>
</feature>
<reference evidence="2" key="1">
    <citation type="submission" date="2021-02" db="EMBL/GenBank/DDBJ databases">
        <authorList>
            <person name="Nieuwenhuis M."/>
            <person name="Van De Peppel L.J.J."/>
        </authorList>
    </citation>
    <scope>NUCLEOTIDE SEQUENCE</scope>
    <source>
        <strain evidence="2">D49</strain>
    </source>
</reference>
<dbReference type="EMBL" id="JABCKI010005769">
    <property type="protein sequence ID" value="KAG5638320.1"/>
    <property type="molecule type" value="Genomic_DNA"/>
</dbReference>